<evidence type="ECO:0000313" key="1">
    <source>
        <dbReference type="EMBL" id="KAK9929760.1"/>
    </source>
</evidence>
<evidence type="ECO:0000313" key="2">
    <source>
        <dbReference type="Proteomes" id="UP001457282"/>
    </source>
</evidence>
<dbReference type="Proteomes" id="UP001457282">
    <property type="component" value="Unassembled WGS sequence"/>
</dbReference>
<comment type="caution">
    <text evidence="1">The sequence shown here is derived from an EMBL/GenBank/DDBJ whole genome shotgun (WGS) entry which is preliminary data.</text>
</comment>
<keyword evidence="2" id="KW-1185">Reference proteome</keyword>
<name>A0AAW1X2A5_RUBAR</name>
<gene>
    <name evidence="1" type="ORF">M0R45_026844</name>
</gene>
<reference evidence="1 2" key="1">
    <citation type="journal article" date="2023" name="G3 (Bethesda)">
        <title>A chromosome-length genome assembly and annotation of blackberry (Rubus argutus, cv. 'Hillquist').</title>
        <authorList>
            <person name="Bruna T."/>
            <person name="Aryal R."/>
            <person name="Dudchenko O."/>
            <person name="Sargent D.J."/>
            <person name="Mead D."/>
            <person name="Buti M."/>
            <person name="Cavallini A."/>
            <person name="Hytonen T."/>
            <person name="Andres J."/>
            <person name="Pham M."/>
            <person name="Weisz D."/>
            <person name="Mascagni F."/>
            <person name="Usai G."/>
            <person name="Natali L."/>
            <person name="Bassil N."/>
            <person name="Fernandez G.E."/>
            <person name="Lomsadze A."/>
            <person name="Armour M."/>
            <person name="Olukolu B."/>
            <person name="Poorten T."/>
            <person name="Britton C."/>
            <person name="Davik J."/>
            <person name="Ashrafi H."/>
            <person name="Aiden E.L."/>
            <person name="Borodovsky M."/>
            <person name="Worthington M."/>
        </authorList>
    </citation>
    <scope>NUCLEOTIDE SEQUENCE [LARGE SCALE GENOMIC DNA]</scope>
    <source>
        <strain evidence="1">PI 553951</strain>
    </source>
</reference>
<sequence length="137" mass="15212">MIALSWNVRGLGKPAQFPCSPAPTTDCFAVGSVGERREEWWFGVRLEDGVNIRILGFSQGHIDALLLLGREVVRITGFYGNPEVSQRGETWWVGAKPEAQMRSFREVIDSCGLVDVQFTGSPFTWSNGHVLSGWIVD</sequence>
<accession>A0AAW1X2A5</accession>
<dbReference type="EMBL" id="JBEDUW010000005">
    <property type="protein sequence ID" value="KAK9929760.1"/>
    <property type="molecule type" value="Genomic_DNA"/>
</dbReference>
<dbReference type="AlphaFoldDB" id="A0AAW1X2A5"/>
<organism evidence="1 2">
    <name type="scientific">Rubus argutus</name>
    <name type="common">Southern blackberry</name>
    <dbReference type="NCBI Taxonomy" id="59490"/>
    <lineage>
        <taxon>Eukaryota</taxon>
        <taxon>Viridiplantae</taxon>
        <taxon>Streptophyta</taxon>
        <taxon>Embryophyta</taxon>
        <taxon>Tracheophyta</taxon>
        <taxon>Spermatophyta</taxon>
        <taxon>Magnoliopsida</taxon>
        <taxon>eudicotyledons</taxon>
        <taxon>Gunneridae</taxon>
        <taxon>Pentapetalae</taxon>
        <taxon>rosids</taxon>
        <taxon>fabids</taxon>
        <taxon>Rosales</taxon>
        <taxon>Rosaceae</taxon>
        <taxon>Rosoideae</taxon>
        <taxon>Rosoideae incertae sedis</taxon>
        <taxon>Rubus</taxon>
    </lineage>
</organism>
<proteinExistence type="predicted"/>
<protein>
    <submittedName>
        <fullName evidence="1">Uncharacterized protein</fullName>
    </submittedName>
</protein>